<evidence type="ECO:0000259" key="7">
    <source>
        <dbReference type="Pfam" id="PF19044"/>
    </source>
</evidence>
<dbReference type="InterPro" id="IPR043964">
    <property type="entry name" value="P-loop_TraG"/>
</dbReference>
<feature type="domain" description="CagE TrbE VirB component of type IV transporter system central" evidence="6">
    <location>
        <begin position="181"/>
        <end position="385"/>
    </location>
</feature>
<dbReference type="InterPro" id="IPR027417">
    <property type="entry name" value="P-loop_NTPase"/>
</dbReference>
<dbReference type="KEGG" id="slaa:EUU25_07585"/>
<evidence type="ECO:0000256" key="4">
    <source>
        <dbReference type="ARBA" id="ARBA00023026"/>
    </source>
</evidence>
<dbReference type="Pfam" id="PF03135">
    <property type="entry name" value="CagE_TrbE_VirB"/>
    <property type="match status" value="1"/>
</dbReference>
<evidence type="ECO:0000256" key="5">
    <source>
        <dbReference type="ARBA" id="ARBA00023635"/>
    </source>
</evidence>
<dbReference type="Pfam" id="PF19044">
    <property type="entry name" value="P-loop_TraG"/>
    <property type="match status" value="1"/>
</dbReference>
<proteinExistence type="inferred from homology"/>
<evidence type="ECO:0000256" key="1">
    <source>
        <dbReference type="ARBA" id="ARBA00006512"/>
    </source>
</evidence>
<keyword evidence="4" id="KW-0843">Virulence</keyword>
<evidence type="ECO:0000256" key="3">
    <source>
        <dbReference type="ARBA" id="ARBA00022840"/>
    </source>
</evidence>
<dbReference type="EMBL" id="CP035733">
    <property type="protein sequence ID" value="QGY80494.1"/>
    <property type="molecule type" value="Genomic_DNA"/>
</dbReference>
<comment type="similarity">
    <text evidence="1">Belongs to the TrbE/VirB4 family.</text>
</comment>
<dbReference type="AlphaFoldDB" id="A0A6I6L749"/>
<dbReference type="InterPro" id="IPR004346">
    <property type="entry name" value="CagE_TrbE_VirB"/>
</dbReference>
<keyword evidence="9" id="KW-1185">Reference proteome</keyword>
<dbReference type="Gene3D" id="3.40.50.300">
    <property type="entry name" value="P-loop containing nucleotide triphosphate hydrolases"/>
    <property type="match status" value="1"/>
</dbReference>
<keyword evidence="2" id="KW-0547">Nucleotide-binding</keyword>
<dbReference type="OrthoDB" id="9816422at2"/>
<protein>
    <recommendedName>
        <fullName evidence="5">Type IV secretion system protein virB4</fullName>
    </recommendedName>
</protein>
<organism evidence="8 9">
    <name type="scientific">Sphingorhabdus lacus</name>
    <dbReference type="NCBI Taxonomy" id="392610"/>
    <lineage>
        <taxon>Bacteria</taxon>
        <taxon>Pseudomonadati</taxon>
        <taxon>Pseudomonadota</taxon>
        <taxon>Alphaproteobacteria</taxon>
        <taxon>Sphingomonadales</taxon>
        <taxon>Sphingomonadaceae</taxon>
        <taxon>Sphingorhabdus</taxon>
    </lineage>
</organism>
<evidence type="ECO:0000313" key="8">
    <source>
        <dbReference type="EMBL" id="QGY80494.1"/>
    </source>
</evidence>
<accession>A0A6I6L749</accession>
<reference evidence="9" key="1">
    <citation type="submission" date="2019-01" db="EMBL/GenBank/DDBJ databases">
        <title>Sphingorhabdus lacus sp.nov., isolated from an oligotrophic freshwater lake.</title>
        <authorList>
            <person name="Park M."/>
        </authorList>
    </citation>
    <scope>NUCLEOTIDE SEQUENCE [LARGE SCALE GENOMIC DNA]</scope>
    <source>
        <strain evidence="9">IMCC1753</strain>
    </source>
</reference>
<dbReference type="Proteomes" id="UP000428803">
    <property type="component" value="Chromosome"/>
</dbReference>
<keyword evidence="3" id="KW-0067">ATP-binding</keyword>
<evidence type="ECO:0000259" key="6">
    <source>
        <dbReference type="Pfam" id="PF03135"/>
    </source>
</evidence>
<dbReference type="PANTHER" id="PTHR30121">
    <property type="entry name" value="UNCHARACTERIZED PROTEIN YJGR-RELATED"/>
    <property type="match status" value="1"/>
</dbReference>
<dbReference type="InterPro" id="IPR018145">
    <property type="entry name" value="CagE_TrbE_VirB_cntrl_dom"/>
</dbReference>
<dbReference type="InterPro" id="IPR051162">
    <property type="entry name" value="T4SS_component"/>
</dbReference>
<feature type="domain" description="TraG P-loop" evidence="7">
    <location>
        <begin position="439"/>
        <end position="727"/>
    </location>
</feature>
<sequence length="808" mass="88678">MKLSSQKLAKLDPRAGDRLPYAGHVNDHTLATRNGELIQMIQIDGIAFETADSETLNHMAAVRDVVMRGIANSNLMLYCHVIRRRVAAELTTPQPEGFARDLDAAWQERLRGKQLYINDIILMLVRRPARGKVGFVERLTKWGSGKRSPEEKLAEQARELRELDSARTNLLSALSRYGPRVLERYQGASGICSEPLEILSALYNSEMQPLLEPTGDAGQYLPYKRISFGLDALHLKGSSAETSRFGAIVSIKDYPATTSPGMLDNLLRLPHELTLTESFAFVDRQIADERIGLALRRLRAASDETTTLRQGLLGAKDELTGGAAAYGEHHLSVHVRAGSLPALDAAVADVQASLADIGAVSVREDLNLESAFWGQFPGNAEFIARKALVSTANLSGLISLHGFPIGAPAGGPWGEPITVLETTSSTPYFFNLHSGDLGNFTLIGPSGSGKTVVLNFLIAQSQKFNPRTFFFDKDRGAEIFIRSIGGHYDVLRPGKPTGFNPLQLPSNAANQAFLRQWLSQMLTPMGGQLTADENAIIASAVEANFDQPMEHRQLRYLVELLAGGARPVRGDLASRLAPWYGAGEHAWLFDNVRDELNLDTRTAGFDMTSLLDNPVLRTPAMMYLFHRVDERLDGTPSMIVIDEGWKALDDEIFVHRLKDWMKTIRKRNGVVGFATQSASDAIESKIAATIIEQSATQLFMSNPKAQASDYCDGFGLTEHELDLVRSLPEHLRCVLVKQSGNSVVARLDMGDMPDAMTVLSGRESSVRKLDELRDAHGDAPSDWMPQLLQAAEEGPSALWQNTKTGTRG</sequence>
<dbReference type="GO" id="GO:0005524">
    <property type="term" value="F:ATP binding"/>
    <property type="evidence" value="ECO:0007669"/>
    <property type="project" value="UniProtKB-KW"/>
</dbReference>
<dbReference type="SUPFAM" id="SSF52540">
    <property type="entry name" value="P-loop containing nucleoside triphosphate hydrolases"/>
    <property type="match status" value="1"/>
</dbReference>
<evidence type="ECO:0000313" key="9">
    <source>
        <dbReference type="Proteomes" id="UP000428803"/>
    </source>
</evidence>
<dbReference type="RefSeq" id="WP_158899769.1">
    <property type="nucleotide sequence ID" value="NZ_CP035733.1"/>
</dbReference>
<dbReference type="PANTHER" id="PTHR30121:SF12">
    <property type="entry name" value="TYPE IV SECRETION SYSTEM PROTEIN CAGE"/>
    <property type="match status" value="1"/>
</dbReference>
<evidence type="ECO:0000256" key="2">
    <source>
        <dbReference type="ARBA" id="ARBA00022741"/>
    </source>
</evidence>
<dbReference type="NCBIfam" id="TIGR00929">
    <property type="entry name" value="VirB4_CagE"/>
    <property type="match status" value="1"/>
</dbReference>
<gene>
    <name evidence="8" type="ORF">EUU25_07585</name>
</gene>
<name>A0A6I6L749_9SPHN</name>